<reference evidence="2 3" key="1">
    <citation type="journal article" date="2018" name="Front. Plant Sci.">
        <title>Red Clover (Trifolium pratense) and Zigzag Clover (T. medium) - A Picture of Genomic Similarities and Differences.</title>
        <authorList>
            <person name="Dluhosova J."/>
            <person name="Istvanek J."/>
            <person name="Nedelnik J."/>
            <person name="Repkova J."/>
        </authorList>
    </citation>
    <scope>NUCLEOTIDE SEQUENCE [LARGE SCALE GENOMIC DNA]</scope>
    <source>
        <strain evidence="3">cv. 10/8</strain>
        <tissue evidence="2">Leaf</tissue>
    </source>
</reference>
<protein>
    <submittedName>
        <fullName evidence="2">Uncharacterized protein</fullName>
    </submittedName>
</protein>
<dbReference type="Proteomes" id="UP000265520">
    <property type="component" value="Unassembled WGS sequence"/>
</dbReference>
<feature type="non-terminal residue" evidence="2">
    <location>
        <position position="1"/>
    </location>
</feature>
<comment type="caution">
    <text evidence="2">The sequence shown here is derived from an EMBL/GenBank/DDBJ whole genome shotgun (WGS) entry which is preliminary data.</text>
</comment>
<evidence type="ECO:0000313" key="3">
    <source>
        <dbReference type="Proteomes" id="UP000265520"/>
    </source>
</evidence>
<evidence type="ECO:0000256" key="1">
    <source>
        <dbReference type="SAM" id="MobiDB-lite"/>
    </source>
</evidence>
<accession>A0A392QX18</accession>
<feature type="compositionally biased region" description="Polar residues" evidence="1">
    <location>
        <begin position="1"/>
        <end position="10"/>
    </location>
</feature>
<organism evidence="2 3">
    <name type="scientific">Trifolium medium</name>
    <dbReference type="NCBI Taxonomy" id="97028"/>
    <lineage>
        <taxon>Eukaryota</taxon>
        <taxon>Viridiplantae</taxon>
        <taxon>Streptophyta</taxon>
        <taxon>Embryophyta</taxon>
        <taxon>Tracheophyta</taxon>
        <taxon>Spermatophyta</taxon>
        <taxon>Magnoliopsida</taxon>
        <taxon>eudicotyledons</taxon>
        <taxon>Gunneridae</taxon>
        <taxon>Pentapetalae</taxon>
        <taxon>rosids</taxon>
        <taxon>fabids</taxon>
        <taxon>Fabales</taxon>
        <taxon>Fabaceae</taxon>
        <taxon>Papilionoideae</taxon>
        <taxon>50 kb inversion clade</taxon>
        <taxon>NPAAA clade</taxon>
        <taxon>Hologalegina</taxon>
        <taxon>IRL clade</taxon>
        <taxon>Trifolieae</taxon>
        <taxon>Trifolium</taxon>
    </lineage>
</organism>
<dbReference type="EMBL" id="LXQA010165697">
    <property type="protein sequence ID" value="MCI28432.1"/>
    <property type="molecule type" value="Genomic_DNA"/>
</dbReference>
<feature type="region of interest" description="Disordered" evidence="1">
    <location>
        <begin position="1"/>
        <end position="20"/>
    </location>
</feature>
<sequence>KHTTTFSSYGNAKKPLRNMKKPLPKDITTVFKPWHTEASPYVSAYFDYL</sequence>
<keyword evidence="3" id="KW-1185">Reference proteome</keyword>
<name>A0A392QX18_9FABA</name>
<dbReference type="AlphaFoldDB" id="A0A392QX18"/>
<evidence type="ECO:0000313" key="2">
    <source>
        <dbReference type="EMBL" id="MCI28432.1"/>
    </source>
</evidence>
<proteinExistence type="predicted"/>